<dbReference type="AlphaFoldDB" id="A0A0W0W503"/>
<dbReference type="Gene3D" id="3.10.20.480">
    <property type="entry name" value="Antirestriction protein ArdA, domain 1"/>
    <property type="match status" value="1"/>
</dbReference>
<evidence type="ECO:0000313" key="1">
    <source>
        <dbReference type="EMBL" id="KTD27479.1"/>
    </source>
</evidence>
<reference evidence="1 2" key="1">
    <citation type="submission" date="2015-11" db="EMBL/GenBank/DDBJ databases">
        <title>Genomic analysis of 38 Legionella species identifies large and diverse effector repertoires.</title>
        <authorList>
            <person name="Burstein D."/>
            <person name="Amaro F."/>
            <person name="Zusman T."/>
            <person name="Lifshitz Z."/>
            <person name="Cohen O."/>
            <person name="Gilbert J.A."/>
            <person name="Pupko T."/>
            <person name="Shuman H.A."/>
            <person name="Segal G."/>
        </authorList>
    </citation>
    <scope>NUCLEOTIDE SEQUENCE [LARGE SCALE GENOMIC DNA]</scope>
    <source>
        <strain evidence="1 2">Bercovier 4</strain>
    </source>
</reference>
<dbReference type="RefSeq" id="WP_316409774.1">
    <property type="nucleotide sequence ID" value="NZ_CAAAJA010000069.1"/>
</dbReference>
<protein>
    <submittedName>
        <fullName evidence="1">Antirestriction protein</fullName>
    </submittedName>
</protein>
<gene>
    <name evidence="1" type="ORF">Lisr_0996</name>
</gene>
<dbReference type="EMBL" id="LNYH01000048">
    <property type="protein sequence ID" value="KTD27479.1"/>
    <property type="molecule type" value="Genomic_DNA"/>
</dbReference>
<evidence type="ECO:0000313" key="2">
    <source>
        <dbReference type="Proteomes" id="UP000054761"/>
    </source>
</evidence>
<proteinExistence type="predicted"/>
<accession>A0A0W0W503</accession>
<dbReference type="Pfam" id="PF07275">
    <property type="entry name" value="ArdA"/>
    <property type="match status" value="1"/>
</dbReference>
<name>A0A0W0W503_9GAMM</name>
<dbReference type="InterPro" id="IPR009899">
    <property type="entry name" value="ArdA"/>
</dbReference>
<dbReference type="STRING" id="454.Lisr_0996"/>
<organism evidence="1 2">
    <name type="scientific">Legionella israelensis</name>
    <dbReference type="NCBI Taxonomy" id="454"/>
    <lineage>
        <taxon>Bacteria</taxon>
        <taxon>Pseudomonadati</taxon>
        <taxon>Pseudomonadota</taxon>
        <taxon>Gammaproteobacteria</taxon>
        <taxon>Legionellales</taxon>
        <taxon>Legionellaceae</taxon>
        <taxon>Legionella</taxon>
    </lineage>
</organism>
<sequence length="234" mass="26756">MIEAVCGETRTYGFYGGMLQQCSVPTYSSYNSGYLHGQWVDANQSEDAIMEEIQAMLDDSPVSDPGDWAIHDYQGFGDIEIHDFESISTITEYAEFISEHEELGQALIADYGLEAARVMIEDQYHGCYDSEVDFAHHLIDDCYSEKLPDNLMMFFDYMAYRFSRNLWSPKIDVGYNWIDGCVPVSKAGQGLNTLITCRSRVRWFCGLFILCPVTTRIILDVLNNIPYSVRKRSF</sequence>
<keyword evidence="2" id="KW-1185">Reference proteome</keyword>
<dbReference type="InterPro" id="IPR041895">
    <property type="entry name" value="ArdA_dom1"/>
</dbReference>
<dbReference type="Proteomes" id="UP000054761">
    <property type="component" value="Unassembled WGS sequence"/>
</dbReference>
<comment type="caution">
    <text evidence="1">The sequence shown here is derived from an EMBL/GenBank/DDBJ whole genome shotgun (WGS) entry which is preliminary data.</text>
</comment>